<reference evidence="11 12" key="1">
    <citation type="submission" date="2016-04" db="EMBL/GenBank/DDBJ databases">
        <title>Draft Genome Sequences of Staphylococcus capitis Strain H36, S. capitis Strain H65, S. cohnii Strain H62, S. hominis Strain H69, Mycobacterium iranicum Strain H39, Plantibacter sp. Strain H53, Pseudomonas oryzihabitans Strain H72, and Microbacterium sp. Strain H83, isolated from residential settings.</title>
        <authorList>
            <person name="Lymperopoulou D."/>
            <person name="Adams R.I."/>
            <person name="Lindow S."/>
            <person name="Coil D.A."/>
            <person name="Jospin G."/>
            <person name="Eisen J.A."/>
        </authorList>
    </citation>
    <scope>NUCLEOTIDE SEQUENCE [LARGE SCALE GENOMIC DNA]</scope>
    <source>
        <strain evidence="11 12">H39</strain>
    </source>
</reference>
<evidence type="ECO:0000256" key="2">
    <source>
        <dbReference type="ARBA" id="ARBA00009749"/>
    </source>
</evidence>
<dbReference type="Pfam" id="PF01769">
    <property type="entry name" value="MgtE"/>
    <property type="match status" value="1"/>
</dbReference>
<comment type="caution">
    <text evidence="11">The sequence shown here is derived from an EMBL/GenBank/DDBJ whole genome shotgun (WGS) entry which is preliminary data.</text>
</comment>
<dbReference type="InterPro" id="IPR006667">
    <property type="entry name" value="SLC41_membr_dom"/>
</dbReference>
<proteinExistence type="inferred from homology"/>
<comment type="subcellular location">
    <subcellularLocation>
        <location evidence="1">Membrane</location>
        <topology evidence="1">Multi-pass membrane protein</topology>
    </subcellularLocation>
</comment>
<dbReference type="Gene3D" id="3.10.580.10">
    <property type="entry name" value="CBS-domain"/>
    <property type="match status" value="1"/>
</dbReference>
<dbReference type="InterPro" id="IPR000644">
    <property type="entry name" value="CBS_dom"/>
</dbReference>
<dbReference type="Pfam" id="PF00571">
    <property type="entry name" value="CBS"/>
    <property type="match status" value="2"/>
</dbReference>
<dbReference type="SUPFAM" id="SSF161093">
    <property type="entry name" value="MgtE membrane domain-like"/>
    <property type="match status" value="1"/>
</dbReference>
<organism evidence="11 12">
    <name type="scientific">Mycolicibacterium iranicum</name>
    <name type="common">Mycobacterium iranicum</name>
    <dbReference type="NCBI Taxonomy" id="912594"/>
    <lineage>
        <taxon>Bacteria</taxon>
        <taxon>Bacillati</taxon>
        <taxon>Actinomycetota</taxon>
        <taxon>Actinomycetes</taxon>
        <taxon>Mycobacteriales</taxon>
        <taxon>Mycobacteriaceae</taxon>
        <taxon>Mycolicibacterium</taxon>
    </lineage>
</organism>
<dbReference type="OrthoDB" id="3680176at2"/>
<accession>A0A178M0G5</accession>
<evidence type="ECO:0000259" key="10">
    <source>
        <dbReference type="PROSITE" id="PS51371"/>
    </source>
</evidence>
<evidence type="ECO:0000256" key="7">
    <source>
        <dbReference type="ARBA" id="ARBA00023136"/>
    </source>
</evidence>
<evidence type="ECO:0000313" key="11">
    <source>
        <dbReference type="EMBL" id="OAN39896.1"/>
    </source>
</evidence>
<dbReference type="eggNOG" id="COG2239">
    <property type="taxonomic scope" value="Bacteria"/>
</dbReference>
<dbReference type="AlphaFoldDB" id="A0A178M0G5"/>
<keyword evidence="7 9" id="KW-0472">Membrane</keyword>
<keyword evidence="6 9" id="KW-1133">Transmembrane helix</keyword>
<dbReference type="PANTHER" id="PTHR41394:SF5">
    <property type="entry name" value="SLC41A_MGTE INTEGRAL MEMBRANE DOMAIN-CONTAINING PROTEIN"/>
    <property type="match status" value="1"/>
</dbReference>
<dbReference type="Gene3D" id="1.10.357.20">
    <property type="entry name" value="SLC41 divalent cation transporters, integral membrane domain"/>
    <property type="match status" value="1"/>
</dbReference>
<dbReference type="GO" id="GO:0008324">
    <property type="term" value="F:monoatomic cation transmembrane transporter activity"/>
    <property type="evidence" value="ECO:0007669"/>
    <property type="project" value="InterPro"/>
</dbReference>
<feature type="domain" description="CBS" evidence="10">
    <location>
        <begin position="25"/>
        <end position="86"/>
    </location>
</feature>
<feature type="domain" description="CBS" evidence="10">
    <location>
        <begin position="87"/>
        <end position="143"/>
    </location>
</feature>
<evidence type="ECO:0000256" key="3">
    <source>
        <dbReference type="ARBA" id="ARBA00022448"/>
    </source>
</evidence>
<feature type="transmembrane region" description="Helical" evidence="9">
    <location>
        <begin position="277"/>
        <end position="297"/>
    </location>
</feature>
<dbReference type="Proteomes" id="UP000078396">
    <property type="component" value="Unassembled WGS sequence"/>
</dbReference>
<evidence type="ECO:0000256" key="8">
    <source>
        <dbReference type="PROSITE-ProRule" id="PRU00703"/>
    </source>
</evidence>
<evidence type="ECO:0000256" key="1">
    <source>
        <dbReference type="ARBA" id="ARBA00004141"/>
    </source>
</evidence>
<dbReference type="RefSeq" id="WP_064280922.1">
    <property type="nucleotide sequence ID" value="NZ_LWCS01000015.1"/>
</dbReference>
<evidence type="ECO:0000256" key="4">
    <source>
        <dbReference type="ARBA" id="ARBA00022692"/>
    </source>
</evidence>
<dbReference type="InterPro" id="IPR046342">
    <property type="entry name" value="CBS_dom_sf"/>
</dbReference>
<dbReference type="STRING" id="912594.AWC12_23225"/>
<evidence type="ECO:0000313" key="12">
    <source>
        <dbReference type="Proteomes" id="UP000078396"/>
    </source>
</evidence>
<dbReference type="PANTHER" id="PTHR41394">
    <property type="entry name" value="MAGNESIUM TRANSPORTER MGTE"/>
    <property type="match status" value="1"/>
</dbReference>
<keyword evidence="5" id="KW-0460">Magnesium</keyword>
<evidence type="ECO:0000256" key="9">
    <source>
        <dbReference type="SAM" id="Phobius"/>
    </source>
</evidence>
<comment type="similarity">
    <text evidence="2">Belongs to the SLC41A transporter family.</text>
</comment>
<feature type="transmembrane region" description="Helical" evidence="9">
    <location>
        <begin position="248"/>
        <end position="271"/>
    </location>
</feature>
<dbReference type="GO" id="GO:0016020">
    <property type="term" value="C:membrane"/>
    <property type="evidence" value="ECO:0007669"/>
    <property type="project" value="UniProtKB-SubCell"/>
</dbReference>
<sequence length="333" mass="35955">MTAEQALTPTAHRLLGPADQALHHASTQVPAFRPDILVTDALAAMRGRRFQSASAVAVLDDERRILGIATIEAMFAADEEQRLRDVMDPMPPVVAPRTDQEHAAWQAVQRAESYLAVVDEKRTFLGLISPQCLLTILLQEHDEDLARLGGFLHDVESARSTSVESVRKRLWHRLPWLIVGLLGAMTSAVIMTAFTEVLEADLAIAYFVPGIVYLADAVGTQTETLAIRGLSVGVGIRRITLREGLTGLLMGLLLGSIMWPVVVAMTANYALASAVSLSVVGASTVSTLVALCLPWLLHRLGKDPAFGSGPLATVFQDLLSILFYFGAVSLLLN</sequence>
<dbReference type="InterPro" id="IPR036739">
    <property type="entry name" value="SLC41_membr_dom_sf"/>
</dbReference>
<feature type="transmembrane region" description="Helical" evidence="9">
    <location>
        <begin position="309"/>
        <end position="332"/>
    </location>
</feature>
<evidence type="ECO:0000256" key="6">
    <source>
        <dbReference type="ARBA" id="ARBA00022989"/>
    </source>
</evidence>
<keyword evidence="3" id="KW-0813">Transport</keyword>
<dbReference type="PROSITE" id="PS51371">
    <property type="entry name" value="CBS"/>
    <property type="match status" value="2"/>
</dbReference>
<protein>
    <submittedName>
        <fullName evidence="11">Magnesium transporter MgtE</fullName>
    </submittedName>
</protein>
<evidence type="ECO:0000256" key="5">
    <source>
        <dbReference type="ARBA" id="ARBA00022842"/>
    </source>
</evidence>
<gene>
    <name evidence="11" type="ORF">A4X20_16230</name>
</gene>
<dbReference type="EMBL" id="LWCS01000015">
    <property type="protein sequence ID" value="OAN39896.1"/>
    <property type="molecule type" value="Genomic_DNA"/>
</dbReference>
<keyword evidence="8" id="KW-0129">CBS domain</keyword>
<dbReference type="SUPFAM" id="SSF54631">
    <property type="entry name" value="CBS-domain pair"/>
    <property type="match status" value="1"/>
</dbReference>
<name>A0A178M0G5_MYCIR</name>
<feature type="transmembrane region" description="Helical" evidence="9">
    <location>
        <begin position="174"/>
        <end position="194"/>
    </location>
</feature>
<keyword evidence="4 9" id="KW-0812">Transmembrane</keyword>